<sequence length="420" mass="44940">MTLNKNRRVVVTGMGVLTPIGLTVQEFWDAMMNSKSGAATITSFDTSKLDTKFACQLKGFDPFLYIDKKTVKRLDPYAQYALSAAAQAIADSGLDVANLSESEKAKIGVIFGSGIGGIQTFYQQAVINNTQGPSHISPFFIPMMIPDIAAGYISIQYGFRGPNYCIVSACATANNNIIDSYFLIREGIAEIIVSGGSEASLNEIGIGGFNASRAISTRNDSLETASRPFDLTRDGFVMGEGGGALILEELEHALKRNTKIYAEIIGVGLSADAYHITAPHPDGAGAVLAMEMAIRNSEIDTTDIDYVNMHGTSTPLGDIGETIAIKKVFGEHAYKMNLSSTKSMTGHLLGAAGAVEAVASILAMTNGVIPPTINFANPDPKCDLNYTFNKPQKREVNVAMSNAFGFGGHNTSILFRKFFH</sequence>
<dbReference type="AlphaFoldDB" id="A0A0H4TA53"/>
<evidence type="ECO:0000256" key="7">
    <source>
        <dbReference type="ARBA" id="ARBA00022832"/>
    </source>
</evidence>
<evidence type="ECO:0000256" key="12">
    <source>
        <dbReference type="PIRSR" id="PIRSR000447-1"/>
    </source>
</evidence>
<proteinExistence type="inferred from homology"/>
<dbReference type="InterPro" id="IPR014031">
    <property type="entry name" value="Ketoacyl_synth_C"/>
</dbReference>
<gene>
    <name evidence="15" type="primary">fabF</name>
</gene>
<evidence type="ECO:0000256" key="10">
    <source>
        <dbReference type="ARBA" id="ARBA00023315"/>
    </source>
</evidence>
<evidence type="ECO:0000256" key="1">
    <source>
        <dbReference type="ARBA" id="ARBA00005194"/>
    </source>
</evidence>
<dbReference type="GO" id="GO:0004315">
    <property type="term" value="F:3-oxoacyl-[acyl-carrier-protein] synthase activity"/>
    <property type="evidence" value="ECO:0007669"/>
    <property type="project" value="UniProtKB-UniRule"/>
</dbReference>
<evidence type="ECO:0000256" key="13">
    <source>
        <dbReference type="RuleBase" id="RU003694"/>
    </source>
</evidence>
<keyword evidence="6 11" id="KW-0808">Transferase</keyword>
<feature type="domain" description="Ketosynthase family 3 (KS3)" evidence="14">
    <location>
        <begin position="6"/>
        <end position="417"/>
    </location>
</feature>
<evidence type="ECO:0000256" key="3">
    <source>
        <dbReference type="ARBA" id="ARBA00012356"/>
    </source>
</evidence>
<evidence type="ECO:0000313" key="15">
    <source>
        <dbReference type="EMBL" id="AKQ03695.1"/>
    </source>
</evidence>
<dbReference type="CDD" id="cd00834">
    <property type="entry name" value="KAS_I_II"/>
    <property type="match status" value="1"/>
</dbReference>
<dbReference type="Pfam" id="PF00109">
    <property type="entry name" value="ketoacyl-synt"/>
    <property type="match status" value="1"/>
</dbReference>
<comment type="pathway">
    <text evidence="1 11">Lipid metabolism; fatty acid biosynthesis.</text>
</comment>
<keyword evidence="10 11" id="KW-0012">Acyltransferase</keyword>
<dbReference type="InterPro" id="IPR018201">
    <property type="entry name" value="Ketoacyl_synth_AS"/>
</dbReference>
<dbReference type="NCBIfam" id="NF005589">
    <property type="entry name" value="PRK07314.1"/>
    <property type="match status" value="1"/>
</dbReference>
<dbReference type="InterPro" id="IPR016039">
    <property type="entry name" value="Thiolase-like"/>
</dbReference>
<dbReference type="PANTHER" id="PTHR11712">
    <property type="entry name" value="POLYKETIDE SYNTHASE-RELATED"/>
    <property type="match status" value="1"/>
</dbReference>
<comment type="catalytic activity">
    <reaction evidence="11">
        <text>a fatty acyl-[ACP] + malonyl-[ACP] + H(+) = a 3-oxoacyl-[ACP] + holo-[ACP] + CO2</text>
        <dbReference type="Rhea" id="RHEA:22836"/>
        <dbReference type="Rhea" id="RHEA-COMP:9623"/>
        <dbReference type="Rhea" id="RHEA-COMP:9685"/>
        <dbReference type="Rhea" id="RHEA-COMP:9916"/>
        <dbReference type="Rhea" id="RHEA-COMP:14125"/>
        <dbReference type="ChEBI" id="CHEBI:15378"/>
        <dbReference type="ChEBI" id="CHEBI:16526"/>
        <dbReference type="ChEBI" id="CHEBI:64479"/>
        <dbReference type="ChEBI" id="CHEBI:78449"/>
        <dbReference type="ChEBI" id="CHEBI:78776"/>
        <dbReference type="ChEBI" id="CHEBI:138651"/>
    </reaction>
</comment>
<dbReference type="SMART" id="SM00825">
    <property type="entry name" value="PKS_KS"/>
    <property type="match status" value="1"/>
</dbReference>
<evidence type="ECO:0000256" key="11">
    <source>
        <dbReference type="PIRNR" id="PIRNR000447"/>
    </source>
</evidence>
<dbReference type="InterPro" id="IPR014030">
    <property type="entry name" value="Ketoacyl_synth_N"/>
</dbReference>
<keyword evidence="9 11" id="KW-0275">Fatty acid biosynthesis</keyword>
<dbReference type="PROSITE" id="PS00606">
    <property type="entry name" value="KS3_1"/>
    <property type="match status" value="1"/>
</dbReference>
<dbReference type="PIRSF" id="PIRSF000447">
    <property type="entry name" value="KAS_II"/>
    <property type="match status" value="1"/>
</dbReference>
<dbReference type="NCBIfam" id="TIGR03150">
    <property type="entry name" value="fabF"/>
    <property type="match status" value="1"/>
</dbReference>
<keyword evidence="8" id="KW-0443">Lipid metabolism</keyword>
<dbReference type="UniPathway" id="UPA00094"/>
<dbReference type="SUPFAM" id="SSF53901">
    <property type="entry name" value="Thiolase-like"/>
    <property type="match status" value="2"/>
</dbReference>
<dbReference type="FunFam" id="3.40.47.10:FF:000009">
    <property type="entry name" value="3-oxoacyl-[acyl-carrier-protein] synthase 2"/>
    <property type="match status" value="1"/>
</dbReference>
<dbReference type="InterPro" id="IPR020841">
    <property type="entry name" value="PKS_Beta-ketoAc_synthase_dom"/>
</dbReference>
<dbReference type="PROSITE" id="PS52004">
    <property type="entry name" value="KS3_2"/>
    <property type="match status" value="1"/>
</dbReference>
<dbReference type="Gene3D" id="3.40.47.10">
    <property type="match status" value="1"/>
</dbReference>
<comment type="function">
    <text evidence="11">Involved in the type II fatty acid elongation cycle. Catalyzes the elongation of a wide range of acyl-ACP by the addition of two carbons from malonyl-ACP to an acyl acceptor. Can efficiently catalyze the conversion of palmitoleoyl-ACP (cis-hexadec-9-enoyl-ACP) to cis-vaccenoyl-ACP (cis-octadec-11-enoyl-ACP), an essential step in the thermal regulation of fatty acid composition.</text>
</comment>
<keyword evidence="5 11" id="KW-0444">Lipid biosynthesis</keyword>
<feature type="active site" description="For beta-ketoacyl synthase activity" evidence="12">
    <location>
        <position position="170"/>
    </location>
</feature>
<evidence type="ECO:0000256" key="9">
    <source>
        <dbReference type="ARBA" id="ARBA00023160"/>
    </source>
</evidence>
<dbReference type="PANTHER" id="PTHR11712:SF336">
    <property type="entry name" value="3-OXOACYL-[ACYL-CARRIER-PROTEIN] SYNTHASE, MITOCHONDRIAL"/>
    <property type="match status" value="1"/>
</dbReference>
<evidence type="ECO:0000256" key="6">
    <source>
        <dbReference type="ARBA" id="ARBA00022679"/>
    </source>
</evidence>
<evidence type="ECO:0000256" key="5">
    <source>
        <dbReference type="ARBA" id="ARBA00022516"/>
    </source>
</evidence>
<dbReference type="InterPro" id="IPR017568">
    <property type="entry name" value="3-oxoacyl-ACP_synth-2"/>
</dbReference>
<accession>A0A0H4TA53</accession>
<evidence type="ECO:0000256" key="8">
    <source>
        <dbReference type="ARBA" id="ARBA00023098"/>
    </source>
</evidence>
<evidence type="ECO:0000256" key="4">
    <source>
        <dbReference type="ARBA" id="ARBA00014657"/>
    </source>
</evidence>
<protein>
    <recommendedName>
        <fullName evidence="4 11">3-oxoacyl-[acyl-carrier-protein] synthase 2</fullName>
        <ecNumber evidence="3 11">2.3.1.179</ecNumber>
    </recommendedName>
</protein>
<dbReference type="Pfam" id="PF02801">
    <property type="entry name" value="Ketoacyl-synt_C"/>
    <property type="match status" value="1"/>
</dbReference>
<comment type="catalytic activity">
    <reaction evidence="11">
        <text>(9Z)-hexadecenoyl-[ACP] + malonyl-[ACP] + H(+) = 3-oxo-(11Z)-octadecenoyl-[ACP] + holo-[ACP] + CO2</text>
        <dbReference type="Rhea" id="RHEA:55040"/>
        <dbReference type="Rhea" id="RHEA-COMP:9623"/>
        <dbReference type="Rhea" id="RHEA-COMP:9685"/>
        <dbReference type="Rhea" id="RHEA-COMP:10800"/>
        <dbReference type="Rhea" id="RHEA-COMP:14074"/>
        <dbReference type="ChEBI" id="CHEBI:15378"/>
        <dbReference type="ChEBI" id="CHEBI:16526"/>
        <dbReference type="ChEBI" id="CHEBI:64479"/>
        <dbReference type="ChEBI" id="CHEBI:78449"/>
        <dbReference type="ChEBI" id="CHEBI:83989"/>
        <dbReference type="ChEBI" id="CHEBI:138538"/>
        <dbReference type="EC" id="2.3.1.179"/>
    </reaction>
</comment>
<evidence type="ECO:0000259" key="14">
    <source>
        <dbReference type="PROSITE" id="PS52004"/>
    </source>
</evidence>
<evidence type="ECO:0000256" key="2">
    <source>
        <dbReference type="ARBA" id="ARBA00008467"/>
    </source>
</evidence>
<dbReference type="GO" id="GO:0005829">
    <property type="term" value="C:cytosol"/>
    <property type="evidence" value="ECO:0007669"/>
    <property type="project" value="TreeGrafter"/>
</dbReference>
<name>A0A0H4TA53_9BACT</name>
<dbReference type="EMBL" id="KT007020">
    <property type="protein sequence ID" value="AKQ03695.1"/>
    <property type="molecule type" value="Genomic_DNA"/>
</dbReference>
<dbReference type="GO" id="GO:0006633">
    <property type="term" value="P:fatty acid biosynthetic process"/>
    <property type="evidence" value="ECO:0007669"/>
    <property type="project" value="UniProtKB-UniRule"/>
</dbReference>
<keyword evidence="7" id="KW-0276">Fatty acid metabolism</keyword>
<organism evidence="15">
    <name type="scientific">uncultured Ignavibacteria bacterium Rifle_16ft_4_minimus_38491</name>
    <dbReference type="NCBI Taxonomy" id="1665105"/>
    <lineage>
        <taxon>Bacteria</taxon>
        <taxon>Pseudomonadati</taxon>
        <taxon>Ignavibacteriota</taxon>
        <taxon>Ignavibacteria</taxon>
        <taxon>environmental samples</taxon>
    </lineage>
</organism>
<dbReference type="EC" id="2.3.1.179" evidence="3 11"/>
<dbReference type="InterPro" id="IPR000794">
    <property type="entry name" value="Beta-ketoacyl_synthase"/>
</dbReference>
<comment type="similarity">
    <text evidence="2 11 13">Belongs to the thiolase-like superfamily. Beta-ketoacyl-ACP synthases family.</text>
</comment>
<reference evidence="15" key="1">
    <citation type="journal article" date="2015" name="ISME J.">
        <title>Aquifer environment selects for microbial species cohorts in sediment and groundwater.</title>
        <authorList>
            <person name="Hug L.A."/>
            <person name="Thomas B.C."/>
            <person name="Brown C.T."/>
            <person name="Frischkorn K.R."/>
            <person name="Williams K.H."/>
            <person name="Tringe S.G."/>
            <person name="Banfield J.F."/>
        </authorList>
    </citation>
    <scope>NUCLEOTIDE SEQUENCE</scope>
</reference>